<dbReference type="InterPro" id="IPR052977">
    <property type="entry name" value="Polyferredoxin-like_ET"/>
</dbReference>
<keyword evidence="3" id="KW-0411">Iron-sulfur</keyword>
<keyword evidence="1" id="KW-0479">Metal-binding</keyword>
<name>A0A8J6JEX2_9FIRM</name>
<evidence type="ECO:0000256" key="3">
    <source>
        <dbReference type="ARBA" id="ARBA00023014"/>
    </source>
</evidence>
<dbReference type="Proteomes" id="UP000661435">
    <property type="component" value="Unassembled WGS sequence"/>
</dbReference>
<dbReference type="PROSITE" id="PS00198">
    <property type="entry name" value="4FE4S_FER_1"/>
    <property type="match status" value="2"/>
</dbReference>
<dbReference type="PROSITE" id="PS51379">
    <property type="entry name" value="4FE4S_FER_2"/>
    <property type="match status" value="2"/>
</dbReference>
<evidence type="ECO:0000256" key="1">
    <source>
        <dbReference type="ARBA" id="ARBA00022723"/>
    </source>
</evidence>
<keyword evidence="2" id="KW-0408">Iron</keyword>
<feature type="domain" description="4Fe-4S ferredoxin-type" evidence="4">
    <location>
        <begin position="420"/>
        <end position="449"/>
    </location>
</feature>
<dbReference type="Pfam" id="PF12838">
    <property type="entry name" value="Fer4_7"/>
    <property type="match status" value="1"/>
</dbReference>
<dbReference type="PANTHER" id="PTHR43193">
    <property type="match status" value="1"/>
</dbReference>
<dbReference type="InterPro" id="IPR017900">
    <property type="entry name" value="4Fe4S_Fe_S_CS"/>
</dbReference>
<organism evidence="5 6">
    <name type="scientific">Lawsonibacter hominis</name>
    <dbReference type="NCBI Taxonomy" id="2763053"/>
    <lineage>
        <taxon>Bacteria</taxon>
        <taxon>Bacillati</taxon>
        <taxon>Bacillota</taxon>
        <taxon>Clostridia</taxon>
        <taxon>Eubacteriales</taxon>
        <taxon>Oscillospiraceae</taxon>
        <taxon>Lawsonibacter</taxon>
    </lineage>
</organism>
<evidence type="ECO:0000259" key="4">
    <source>
        <dbReference type="PROSITE" id="PS51379"/>
    </source>
</evidence>
<feature type="domain" description="4Fe-4S ferredoxin-type" evidence="4">
    <location>
        <begin position="385"/>
        <end position="415"/>
    </location>
</feature>
<dbReference type="EMBL" id="JACOPP010000012">
    <property type="protein sequence ID" value="MBC5734037.1"/>
    <property type="molecule type" value="Genomic_DNA"/>
</dbReference>
<dbReference type="Pfam" id="PF04230">
    <property type="entry name" value="PS_pyruv_trans"/>
    <property type="match status" value="1"/>
</dbReference>
<reference evidence="5" key="1">
    <citation type="submission" date="2020-08" db="EMBL/GenBank/DDBJ databases">
        <title>Genome public.</title>
        <authorList>
            <person name="Liu C."/>
            <person name="Sun Q."/>
        </authorList>
    </citation>
    <scope>NUCLEOTIDE SEQUENCE</scope>
    <source>
        <strain evidence="5">NSJ-51</strain>
    </source>
</reference>
<dbReference type="AlphaFoldDB" id="A0A8J6JEX2"/>
<dbReference type="InterPro" id="IPR007345">
    <property type="entry name" value="Polysacch_pyruvyl_Trfase"/>
</dbReference>
<dbReference type="GO" id="GO:0016740">
    <property type="term" value="F:transferase activity"/>
    <property type="evidence" value="ECO:0007669"/>
    <property type="project" value="UniProtKB-KW"/>
</dbReference>
<dbReference type="Pfam" id="PF04432">
    <property type="entry name" value="FrhB_FdhB_C"/>
    <property type="match status" value="1"/>
</dbReference>
<evidence type="ECO:0000313" key="6">
    <source>
        <dbReference type="Proteomes" id="UP000661435"/>
    </source>
</evidence>
<dbReference type="Gene3D" id="3.30.70.20">
    <property type="match status" value="1"/>
</dbReference>
<evidence type="ECO:0000313" key="5">
    <source>
        <dbReference type="EMBL" id="MBC5734037.1"/>
    </source>
</evidence>
<comment type="caution">
    <text evidence="5">The sequence shown here is derived from an EMBL/GenBank/DDBJ whole genome shotgun (WGS) entry which is preliminary data.</text>
</comment>
<sequence length="774" mass="85337">MRTGLITFHFAHHYGAQLQAYATMRSIQALGAQCEIIDYRLPHTTRTNQLFKRSGALRDMVSDAHTALHYAAFRRRFDRFEAFVAQEMTLSPKRYTTFDQLEADAPEYDVYVAGSDQIWNPYIFQDKQFDPAFLLAFVREGRRIAYAPSLGVSELPEDKLAQLRRCLAPYSALSVREKRGQALLEQAAGQQARVVLDPTLLLTGADWGALAAPPKEPGQYILCYFVSDPGEAAPYAQALSQRTGWPILQLAGARRKIDGAARLIFDAGPKEFLGLFQNAAAVVTNSFHGAVFSLQFQKPFFTSMSPSERREPTYSRIYSLLSRLGCTGRIIGLDATEAVDAPMDYAAVHQRLSAERADSLAYLKAALEGTQLPLQPAQADTPGREAPALCRREDCTGCTACAAVCPVGAITLTADHEGFLRPVIGDSCILCRSCERVCPMLQPASPVHIPAAAHALWNSDEAERVESSSGGFFSLLARHTLAQGGAVFGAVLDAHQTTRHVCARSTAELGPMRGSKYVQSDLGDTFRQARALLEAGTPVLFSGVPCQIDGLLRFFGRDYEHLLTCDLVCHGVPSPAVFRAWLDTLEARQGSTVRQVRFKDKSHGWSHPYLSVTFADGGVYTEDFNRTCYGRGFGMQLFLRPACAVCKYTSVSRPADFTLADYWGLDPALELPVERDKGVSMVLVNSARGRAVFQELSPRFGQVERPLEEAVAGNPRLASPLKANPRRAAFFSAFRTLPFEQVERRFLALPPLPYRAAAKALTPGMKEKLRRLMK</sequence>
<dbReference type="GO" id="GO:0046872">
    <property type="term" value="F:metal ion binding"/>
    <property type="evidence" value="ECO:0007669"/>
    <property type="project" value="UniProtKB-KW"/>
</dbReference>
<dbReference type="InterPro" id="IPR007525">
    <property type="entry name" value="FrhB_FdhB_C"/>
</dbReference>
<dbReference type="GO" id="GO:0051536">
    <property type="term" value="F:iron-sulfur cluster binding"/>
    <property type="evidence" value="ECO:0007669"/>
    <property type="project" value="UniProtKB-KW"/>
</dbReference>
<evidence type="ECO:0000256" key="2">
    <source>
        <dbReference type="ARBA" id="ARBA00023004"/>
    </source>
</evidence>
<proteinExistence type="predicted"/>
<dbReference type="PANTHER" id="PTHR43193:SF2">
    <property type="entry name" value="POLYFERREDOXIN PROTEIN FWDF"/>
    <property type="match status" value="1"/>
</dbReference>
<dbReference type="SUPFAM" id="SSF54862">
    <property type="entry name" value="4Fe-4S ferredoxins"/>
    <property type="match status" value="1"/>
</dbReference>
<dbReference type="RefSeq" id="WP_186907926.1">
    <property type="nucleotide sequence ID" value="NZ_JACOPP010000012.1"/>
</dbReference>
<keyword evidence="6" id="KW-1185">Reference proteome</keyword>
<gene>
    <name evidence="5" type="ORF">H8S57_09910</name>
</gene>
<accession>A0A8J6JEX2</accession>
<keyword evidence="5" id="KW-0808">Transferase</keyword>
<protein>
    <submittedName>
        <fullName evidence="5">Polysaccharide pyruvyl transferase family protein</fullName>
    </submittedName>
</protein>
<dbReference type="InterPro" id="IPR017896">
    <property type="entry name" value="4Fe4S_Fe-S-bd"/>
</dbReference>